<evidence type="ECO:0000313" key="2">
    <source>
        <dbReference type="EMBL" id="PDQ21425.1"/>
    </source>
</evidence>
<feature type="region of interest" description="Disordered" evidence="1">
    <location>
        <begin position="207"/>
        <end position="249"/>
    </location>
</feature>
<proteinExistence type="predicted"/>
<organism evidence="2 3">
    <name type="scientific">Mesorhizobium sanjuanii</name>
    <dbReference type="NCBI Taxonomy" id="2037900"/>
    <lineage>
        <taxon>Bacteria</taxon>
        <taxon>Pseudomonadati</taxon>
        <taxon>Pseudomonadota</taxon>
        <taxon>Alphaproteobacteria</taxon>
        <taxon>Hyphomicrobiales</taxon>
        <taxon>Phyllobacteriaceae</taxon>
        <taxon>Mesorhizobium</taxon>
    </lineage>
</organism>
<comment type="caution">
    <text evidence="2">The sequence shown here is derived from an EMBL/GenBank/DDBJ whole genome shotgun (WGS) entry which is preliminary data.</text>
</comment>
<dbReference type="Proteomes" id="UP000219182">
    <property type="component" value="Unassembled WGS sequence"/>
</dbReference>
<accession>A0A2A6FI53</accession>
<dbReference type="EMBL" id="NWQG01000046">
    <property type="protein sequence ID" value="PDQ21425.1"/>
    <property type="molecule type" value="Genomic_DNA"/>
</dbReference>
<gene>
    <name evidence="2" type="ORF">CN311_08860</name>
</gene>
<sequence>MRPWLETNAFIAGCPMMGSMTINPPVYVLHRFADGGLVTKKAIRERFGLCKLVPCCTICNVGLGAFHGSNDNDRRREIVNWFLADDRYPDDKLVLKIGNRLIQDRLQGRRGIEIYEFPGVGRAIYINALVGLIEGEFSGLDEFPEWLHAIGTGSVATCCVKTQVEVFSGYGKPAKLRVGARRPGRSTGSVRGTIHVDKVHECVPRGGALALEPPRTKSAGSTGYPPRLSRGQRHRLPKSAGMPNLRLSK</sequence>
<keyword evidence="3" id="KW-1185">Reference proteome</keyword>
<evidence type="ECO:0000256" key="1">
    <source>
        <dbReference type="SAM" id="MobiDB-lite"/>
    </source>
</evidence>
<evidence type="ECO:0000313" key="3">
    <source>
        <dbReference type="Proteomes" id="UP000219182"/>
    </source>
</evidence>
<reference evidence="2 3" key="1">
    <citation type="submission" date="2017-09" db="EMBL/GenBank/DDBJ databases">
        <title>Mesorhizobum sanjuanii sp. nov. isolated from nodules of Lotus tenuis in saline-alkaline lowlands of Flooding Pampa.</title>
        <authorList>
            <person name="Sannazzaro A.I."/>
            <person name="Torres Tejerizo G.A."/>
            <person name="Fontana F."/>
            <person name="Cumpa Velazquez L.M."/>
            <person name="Hansen L."/>
            <person name="Pistorio M."/>
            <person name="Estrella M.J."/>
        </authorList>
    </citation>
    <scope>NUCLEOTIDE SEQUENCE [LARGE SCALE GENOMIC DNA]</scope>
    <source>
        <strain evidence="2 3">BSA136</strain>
    </source>
</reference>
<dbReference type="AlphaFoldDB" id="A0A2A6FI53"/>
<protein>
    <submittedName>
        <fullName evidence="2">Uncharacterized protein</fullName>
    </submittedName>
</protein>
<name>A0A2A6FI53_9HYPH</name>